<reference evidence="2" key="2">
    <citation type="submission" date="2022-01" db="EMBL/GenBank/DDBJ databases">
        <authorList>
            <person name="Yamashiro T."/>
            <person name="Shiraishi A."/>
            <person name="Satake H."/>
            <person name="Nakayama K."/>
        </authorList>
    </citation>
    <scope>NUCLEOTIDE SEQUENCE</scope>
</reference>
<evidence type="ECO:0000313" key="3">
    <source>
        <dbReference type="Proteomes" id="UP001151760"/>
    </source>
</evidence>
<feature type="domain" description="Reverse transcriptase Ty1/copia-type" evidence="1">
    <location>
        <begin position="163"/>
        <end position="293"/>
    </location>
</feature>
<evidence type="ECO:0000259" key="1">
    <source>
        <dbReference type="Pfam" id="PF07727"/>
    </source>
</evidence>
<protein>
    <submittedName>
        <fullName evidence="2">Retrovirus-related pol polyprotein from transposon TNT 1-94</fullName>
    </submittedName>
</protein>
<keyword evidence="3" id="KW-1185">Reference proteome</keyword>
<dbReference type="Pfam" id="PF07727">
    <property type="entry name" value="RVT_2"/>
    <property type="match status" value="1"/>
</dbReference>
<sequence length="318" mass="36643">MNPLLRQDVTLAELLCTQPRIMILLYSLEEGTHLVHGQWMLKEYNWCQELSAQIHGTMRTQASIPDVTHSPIIHQAFSSSNTYLDPLDRWSGEQNIELLNIICKPTEGMLTKSMAAKLIAVSTNKCIFADFLYEVKPKKVSEVLKHPRWVGSMQEELNQFHRNKVWTIIPCPRGKTMIGSKWIFMNKMDKYGTIIGKKERVVAQGYMQEKGIEYDETFALVAILKAIRIFIAYATYMNFKVYQMDFKSAFLNGKLKKKKFVQQPFSFESNEFLEYICKLDKALYGLKQALRACASVKTHMVPLKNLGPDLSRKPVNET</sequence>
<evidence type="ECO:0000313" key="2">
    <source>
        <dbReference type="EMBL" id="GJS51371.1"/>
    </source>
</evidence>
<organism evidence="2 3">
    <name type="scientific">Tanacetum coccineum</name>
    <dbReference type="NCBI Taxonomy" id="301880"/>
    <lineage>
        <taxon>Eukaryota</taxon>
        <taxon>Viridiplantae</taxon>
        <taxon>Streptophyta</taxon>
        <taxon>Embryophyta</taxon>
        <taxon>Tracheophyta</taxon>
        <taxon>Spermatophyta</taxon>
        <taxon>Magnoliopsida</taxon>
        <taxon>eudicotyledons</taxon>
        <taxon>Gunneridae</taxon>
        <taxon>Pentapetalae</taxon>
        <taxon>asterids</taxon>
        <taxon>campanulids</taxon>
        <taxon>Asterales</taxon>
        <taxon>Asteraceae</taxon>
        <taxon>Asteroideae</taxon>
        <taxon>Anthemideae</taxon>
        <taxon>Anthemidinae</taxon>
        <taxon>Tanacetum</taxon>
    </lineage>
</organism>
<comment type="caution">
    <text evidence="2">The sequence shown here is derived from an EMBL/GenBank/DDBJ whole genome shotgun (WGS) entry which is preliminary data.</text>
</comment>
<gene>
    <name evidence="2" type="ORF">Tco_0624733</name>
</gene>
<name>A0ABQ4WER7_9ASTR</name>
<dbReference type="Proteomes" id="UP001151760">
    <property type="component" value="Unassembled WGS sequence"/>
</dbReference>
<dbReference type="InterPro" id="IPR013103">
    <property type="entry name" value="RVT_2"/>
</dbReference>
<dbReference type="EMBL" id="BQNB010008580">
    <property type="protein sequence ID" value="GJS51371.1"/>
    <property type="molecule type" value="Genomic_DNA"/>
</dbReference>
<accession>A0ABQ4WER7</accession>
<proteinExistence type="predicted"/>
<reference evidence="2" key="1">
    <citation type="journal article" date="2022" name="Int. J. Mol. Sci.">
        <title>Draft Genome of Tanacetum Coccineum: Genomic Comparison of Closely Related Tanacetum-Family Plants.</title>
        <authorList>
            <person name="Yamashiro T."/>
            <person name="Shiraishi A."/>
            <person name="Nakayama K."/>
            <person name="Satake H."/>
        </authorList>
    </citation>
    <scope>NUCLEOTIDE SEQUENCE</scope>
</reference>